<feature type="region of interest" description="Disordered" evidence="1">
    <location>
        <begin position="123"/>
        <end position="148"/>
    </location>
</feature>
<sequence length="486" mass="49285">MMMAAATDKRASVDDFGPFAVPPPPSMHGAARTNPATTSQPVSRHGARADAAAPATVLPPTLTRATLLSPADVLQLMGALDASAASESTARGSAPRAMATTAPAPGPTRVHVAMPCQALSTHAVNPAAAAEQQRDPVGGHHRGPVVPPPIVSKAPAVASLPTPCPAAAVMPPLVASKPAATPMLPPPLLPSPASSSPAGSPAPVAARALAAPSSSSAAPSLIDLSPELSPSAPPAAVLVPVACTRTSPLPQHAIVPLAPSIAAIQAAAPAPVPSVPAVPQPAAASTADTTQYPHDELQADDAADALGHALAVSAETAHVPIPLAVDAHLVLALQLSNDYIDMYSRAARTARRAVPPADLVVAVDEDDGALLATTPAAEGHRAGSPNGGRTPSVRSPTTAVPAARPGVFAAFSQVGAVGRERAVPTMPSYRKNRHLTTNSDSDDDNVPPPPRRGSCPRPRSPRRPRDCRESRPGRYPPPVRHRGRIR</sequence>
<dbReference type="Proteomes" id="UP000054350">
    <property type="component" value="Unassembled WGS sequence"/>
</dbReference>
<evidence type="ECO:0000256" key="1">
    <source>
        <dbReference type="SAM" id="MobiDB-lite"/>
    </source>
</evidence>
<accession>A0A0L0SJ95</accession>
<feature type="compositionally biased region" description="Low complexity" evidence="1">
    <location>
        <begin position="94"/>
        <end position="103"/>
    </location>
</feature>
<proteinExistence type="predicted"/>
<dbReference type="AlphaFoldDB" id="A0A0L0SJ95"/>
<feature type="region of interest" description="Disordered" evidence="1">
    <location>
        <begin position="15"/>
        <end position="42"/>
    </location>
</feature>
<dbReference type="OrthoDB" id="10652143at2759"/>
<organism evidence="2 3">
    <name type="scientific">Allomyces macrogynus (strain ATCC 38327)</name>
    <name type="common">Allomyces javanicus var. macrogynus</name>
    <dbReference type="NCBI Taxonomy" id="578462"/>
    <lineage>
        <taxon>Eukaryota</taxon>
        <taxon>Fungi</taxon>
        <taxon>Fungi incertae sedis</taxon>
        <taxon>Blastocladiomycota</taxon>
        <taxon>Blastocladiomycetes</taxon>
        <taxon>Blastocladiales</taxon>
        <taxon>Blastocladiaceae</taxon>
        <taxon>Allomyces</taxon>
    </lineage>
</organism>
<feature type="region of interest" description="Disordered" evidence="1">
    <location>
        <begin position="422"/>
        <end position="486"/>
    </location>
</feature>
<dbReference type="VEuPathDB" id="FungiDB:AMAG_07711"/>
<feature type="compositionally biased region" description="Basic and acidic residues" evidence="1">
    <location>
        <begin position="463"/>
        <end position="472"/>
    </location>
</feature>
<reference evidence="2 3" key="1">
    <citation type="submission" date="2009-11" db="EMBL/GenBank/DDBJ databases">
        <title>Annotation of Allomyces macrogynus ATCC 38327.</title>
        <authorList>
            <consortium name="The Broad Institute Genome Sequencing Platform"/>
            <person name="Russ C."/>
            <person name="Cuomo C."/>
            <person name="Burger G."/>
            <person name="Gray M.W."/>
            <person name="Holland P.W.H."/>
            <person name="King N."/>
            <person name="Lang F.B.F."/>
            <person name="Roger A.J."/>
            <person name="Ruiz-Trillo I."/>
            <person name="Young S.K."/>
            <person name="Zeng Q."/>
            <person name="Gargeya S."/>
            <person name="Fitzgerald M."/>
            <person name="Haas B."/>
            <person name="Abouelleil A."/>
            <person name="Alvarado L."/>
            <person name="Arachchi H.M."/>
            <person name="Berlin A."/>
            <person name="Chapman S.B."/>
            <person name="Gearin G."/>
            <person name="Goldberg J."/>
            <person name="Griggs A."/>
            <person name="Gujja S."/>
            <person name="Hansen M."/>
            <person name="Heiman D."/>
            <person name="Howarth C."/>
            <person name="Larimer J."/>
            <person name="Lui A."/>
            <person name="MacDonald P.J.P."/>
            <person name="McCowen C."/>
            <person name="Montmayeur A."/>
            <person name="Murphy C."/>
            <person name="Neiman D."/>
            <person name="Pearson M."/>
            <person name="Priest M."/>
            <person name="Roberts A."/>
            <person name="Saif S."/>
            <person name="Shea T."/>
            <person name="Sisk P."/>
            <person name="Stolte C."/>
            <person name="Sykes S."/>
            <person name="Wortman J."/>
            <person name="Nusbaum C."/>
            <person name="Birren B."/>
        </authorList>
    </citation>
    <scope>NUCLEOTIDE SEQUENCE [LARGE SCALE GENOMIC DNA]</scope>
    <source>
        <strain evidence="2 3">ATCC 38327</strain>
    </source>
</reference>
<feature type="region of interest" description="Disordered" evidence="1">
    <location>
        <begin position="87"/>
        <end position="109"/>
    </location>
</feature>
<reference evidence="3" key="2">
    <citation type="submission" date="2009-11" db="EMBL/GenBank/DDBJ databases">
        <title>The Genome Sequence of Allomyces macrogynus strain ATCC 38327.</title>
        <authorList>
            <consortium name="The Broad Institute Genome Sequencing Platform"/>
            <person name="Russ C."/>
            <person name="Cuomo C."/>
            <person name="Shea T."/>
            <person name="Young S.K."/>
            <person name="Zeng Q."/>
            <person name="Koehrsen M."/>
            <person name="Haas B."/>
            <person name="Borodovsky M."/>
            <person name="Guigo R."/>
            <person name="Alvarado L."/>
            <person name="Berlin A."/>
            <person name="Borenstein D."/>
            <person name="Chen Z."/>
            <person name="Engels R."/>
            <person name="Freedman E."/>
            <person name="Gellesch M."/>
            <person name="Goldberg J."/>
            <person name="Griggs A."/>
            <person name="Gujja S."/>
            <person name="Heiman D."/>
            <person name="Hepburn T."/>
            <person name="Howarth C."/>
            <person name="Jen D."/>
            <person name="Larson L."/>
            <person name="Lewis B."/>
            <person name="Mehta T."/>
            <person name="Park D."/>
            <person name="Pearson M."/>
            <person name="Roberts A."/>
            <person name="Saif S."/>
            <person name="Shenoy N."/>
            <person name="Sisk P."/>
            <person name="Stolte C."/>
            <person name="Sykes S."/>
            <person name="Walk T."/>
            <person name="White J."/>
            <person name="Yandava C."/>
            <person name="Burger G."/>
            <person name="Gray M.W."/>
            <person name="Holland P.W.H."/>
            <person name="King N."/>
            <person name="Lang F.B.F."/>
            <person name="Roger A.J."/>
            <person name="Ruiz-Trillo I."/>
            <person name="Lander E."/>
            <person name="Nusbaum C."/>
        </authorList>
    </citation>
    <scope>NUCLEOTIDE SEQUENCE [LARGE SCALE GENOMIC DNA]</scope>
    <source>
        <strain evidence="3">ATCC 38327</strain>
    </source>
</reference>
<evidence type="ECO:0000313" key="3">
    <source>
        <dbReference type="Proteomes" id="UP000054350"/>
    </source>
</evidence>
<feature type="compositionally biased region" description="Polar residues" evidence="1">
    <location>
        <begin position="387"/>
        <end position="398"/>
    </location>
</feature>
<evidence type="ECO:0000313" key="2">
    <source>
        <dbReference type="EMBL" id="KNE62499.1"/>
    </source>
</evidence>
<gene>
    <name evidence="2" type="ORF">AMAG_07711</name>
</gene>
<name>A0A0L0SJ95_ALLM3</name>
<feature type="region of interest" description="Disordered" evidence="1">
    <location>
        <begin position="374"/>
        <end position="401"/>
    </location>
</feature>
<dbReference type="EMBL" id="GG745340">
    <property type="protein sequence ID" value="KNE62499.1"/>
    <property type="molecule type" value="Genomic_DNA"/>
</dbReference>
<protein>
    <submittedName>
        <fullName evidence="2">Uncharacterized protein</fullName>
    </submittedName>
</protein>
<keyword evidence="3" id="KW-1185">Reference proteome</keyword>